<keyword evidence="6" id="KW-1185">Reference proteome</keyword>
<name>A0A2D2DID4_9BURK</name>
<dbReference type="Proteomes" id="UP000229897">
    <property type="component" value="Chromosome"/>
</dbReference>
<dbReference type="PANTHER" id="PTHR10434:SF9">
    <property type="entry name" value="PHOSPHOLIPID_GLYCEROL ACYLTRANSFERASE DOMAIN-CONTAINING PROTEIN"/>
    <property type="match status" value="1"/>
</dbReference>
<organism evidence="5 6">
    <name type="scientific">Massilia violaceinigra</name>
    <dbReference type="NCBI Taxonomy" id="2045208"/>
    <lineage>
        <taxon>Bacteria</taxon>
        <taxon>Pseudomonadati</taxon>
        <taxon>Pseudomonadota</taxon>
        <taxon>Betaproteobacteria</taxon>
        <taxon>Burkholderiales</taxon>
        <taxon>Oxalobacteraceae</taxon>
        <taxon>Telluria group</taxon>
        <taxon>Massilia</taxon>
    </lineage>
</organism>
<keyword evidence="3 5" id="KW-0012">Acyltransferase</keyword>
<dbReference type="CDD" id="cd07988">
    <property type="entry name" value="LPLAT_ABO13168-like"/>
    <property type="match status" value="1"/>
</dbReference>
<dbReference type="OrthoDB" id="9796839at2"/>
<evidence type="ECO:0000256" key="1">
    <source>
        <dbReference type="ARBA" id="ARBA00005189"/>
    </source>
</evidence>
<dbReference type="RefSeq" id="WP_099874710.1">
    <property type="nucleotide sequence ID" value="NZ_CP024608.1"/>
</dbReference>
<dbReference type="SUPFAM" id="SSF69593">
    <property type="entry name" value="Glycerol-3-phosphate (1)-acyltransferase"/>
    <property type="match status" value="1"/>
</dbReference>
<reference evidence="5" key="1">
    <citation type="submission" date="2017-10" db="EMBL/GenBank/DDBJ databases">
        <title>Massilia psychrophilum sp. nov., a novel purple-pigmented bacterium isolated from Tianshan glacier, Xinjiang Municipality, China.</title>
        <authorList>
            <person name="Wang H."/>
        </authorList>
    </citation>
    <scope>NUCLEOTIDE SEQUENCE [LARGE SCALE GENOMIC DNA]</scope>
    <source>
        <strain evidence="5">B2</strain>
    </source>
</reference>
<accession>A0A2D2DID4</accession>
<sequence length="203" mass="22848">MQKTIFETPVVNTLMRGFSLLTLRLMGWRTDGLTPEQIAGYSRYVLIAAPHTSNWDFPITLMVCFALRLRVYWMAKSSLFTWPIGWLSRWLGGIPIDRSASNNTVQNTINAFAKRERLAVIVAPEGTRGKVTHWKTGFYHIAHGANVPIALAFLDFKRKTGGIGCMFHTTGDITVDMVEIQRFYSGVTGKNSDQFDASAVKRK</sequence>
<protein>
    <submittedName>
        <fullName evidence="5">Glycerol acyltransferase</fullName>
    </submittedName>
</protein>
<dbReference type="EMBL" id="CP024608">
    <property type="protein sequence ID" value="ATQ74733.1"/>
    <property type="molecule type" value="Genomic_DNA"/>
</dbReference>
<dbReference type="GO" id="GO:0003841">
    <property type="term" value="F:1-acylglycerol-3-phosphate O-acyltransferase activity"/>
    <property type="evidence" value="ECO:0007669"/>
    <property type="project" value="TreeGrafter"/>
</dbReference>
<feature type="domain" description="Phospholipid/glycerol acyltransferase" evidence="4">
    <location>
        <begin position="45"/>
        <end position="154"/>
    </location>
</feature>
<proteinExistence type="predicted"/>
<keyword evidence="2 5" id="KW-0808">Transferase</keyword>
<dbReference type="AlphaFoldDB" id="A0A2D2DID4"/>
<comment type="pathway">
    <text evidence="1">Lipid metabolism.</text>
</comment>
<evidence type="ECO:0000259" key="4">
    <source>
        <dbReference type="SMART" id="SM00563"/>
    </source>
</evidence>
<dbReference type="PANTHER" id="PTHR10434">
    <property type="entry name" value="1-ACYL-SN-GLYCEROL-3-PHOSPHATE ACYLTRANSFERASE"/>
    <property type="match status" value="1"/>
</dbReference>
<evidence type="ECO:0000256" key="3">
    <source>
        <dbReference type="ARBA" id="ARBA00023315"/>
    </source>
</evidence>
<dbReference type="SMART" id="SM00563">
    <property type="entry name" value="PlsC"/>
    <property type="match status" value="1"/>
</dbReference>
<evidence type="ECO:0000313" key="5">
    <source>
        <dbReference type="EMBL" id="ATQ74733.1"/>
    </source>
</evidence>
<dbReference type="Pfam" id="PF01553">
    <property type="entry name" value="Acyltransferase"/>
    <property type="match status" value="1"/>
</dbReference>
<evidence type="ECO:0000313" key="6">
    <source>
        <dbReference type="Proteomes" id="UP000229897"/>
    </source>
</evidence>
<dbReference type="InterPro" id="IPR002123">
    <property type="entry name" value="Plipid/glycerol_acylTrfase"/>
</dbReference>
<evidence type="ECO:0000256" key="2">
    <source>
        <dbReference type="ARBA" id="ARBA00022679"/>
    </source>
</evidence>
<dbReference type="KEGG" id="mass:CR152_09500"/>
<gene>
    <name evidence="5" type="ORF">CR152_09500</name>
</gene>
<dbReference type="GO" id="GO:0006654">
    <property type="term" value="P:phosphatidic acid biosynthetic process"/>
    <property type="evidence" value="ECO:0007669"/>
    <property type="project" value="TreeGrafter"/>
</dbReference>